<dbReference type="Pfam" id="PF06808">
    <property type="entry name" value="DctM"/>
    <property type="match status" value="1"/>
</dbReference>
<feature type="transmembrane region" description="Helical" evidence="7">
    <location>
        <begin position="212"/>
        <end position="233"/>
    </location>
</feature>
<feature type="transmembrane region" description="Helical" evidence="7">
    <location>
        <begin position="357"/>
        <end position="379"/>
    </location>
</feature>
<keyword evidence="10" id="KW-1185">Reference proteome</keyword>
<evidence type="ECO:0000313" key="9">
    <source>
        <dbReference type="EMBL" id="MCU9594504.1"/>
    </source>
</evidence>
<reference evidence="9 10" key="1">
    <citation type="submission" date="2022-10" db="EMBL/GenBank/DDBJ databases">
        <title>Description of Fervidibacillus gen. nov. in the family Fervidibacillaceae fam. nov. with two species, Fervidibacillus albus sp. nov., and Fervidibacillus halotolerans sp. nov., isolated from tidal flat sediments.</title>
        <authorList>
            <person name="Kwon K.K."/>
            <person name="Yang S.-H."/>
        </authorList>
    </citation>
    <scope>NUCLEOTIDE SEQUENCE [LARGE SCALE GENOMIC DNA]</scope>
    <source>
        <strain evidence="9 10">DSM 23332</strain>
    </source>
</reference>
<evidence type="ECO:0000256" key="7">
    <source>
        <dbReference type="SAM" id="Phobius"/>
    </source>
</evidence>
<keyword evidence="2" id="KW-1003">Cell membrane</keyword>
<feature type="transmembrane region" description="Helical" evidence="7">
    <location>
        <begin position="170"/>
        <end position="191"/>
    </location>
</feature>
<feature type="transmembrane region" description="Helical" evidence="7">
    <location>
        <begin position="53"/>
        <end position="73"/>
    </location>
</feature>
<keyword evidence="3" id="KW-0997">Cell inner membrane</keyword>
<keyword evidence="5 7" id="KW-1133">Transmembrane helix</keyword>
<evidence type="ECO:0000313" key="10">
    <source>
        <dbReference type="Proteomes" id="UP001208656"/>
    </source>
</evidence>
<evidence type="ECO:0000256" key="5">
    <source>
        <dbReference type="ARBA" id="ARBA00022989"/>
    </source>
</evidence>
<evidence type="ECO:0000256" key="4">
    <source>
        <dbReference type="ARBA" id="ARBA00022692"/>
    </source>
</evidence>
<proteinExistence type="predicted"/>
<feature type="transmembrane region" description="Helical" evidence="7">
    <location>
        <begin position="391"/>
        <end position="412"/>
    </location>
</feature>
<evidence type="ECO:0000259" key="8">
    <source>
        <dbReference type="Pfam" id="PF06808"/>
    </source>
</evidence>
<accession>A0ABT2WFN3</accession>
<dbReference type="InterPro" id="IPR004681">
    <property type="entry name" value="TRAP_DctM"/>
</dbReference>
<evidence type="ECO:0000256" key="3">
    <source>
        <dbReference type="ARBA" id="ARBA00022519"/>
    </source>
</evidence>
<comment type="subcellular location">
    <subcellularLocation>
        <location evidence="1">Cell inner membrane</location>
        <topology evidence="1">Multi-pass membrane protein</topology>
    </subcellularLocation>
</comment>
<evidence type="ECO:0000256" key="2">
    <source>
        <dbReference type="ARBA" id="ARBA00022475"/>
    </source>
</evidence>
<dbReference type="InterPro" id="IPR010656">
    <property type="entry name" value="DctM"/>
</dbReference>
<feature type="transmembrane region" description="Helical" evidence="7">
    <location>
        <begin position="134"/>
        <end position="158"/>
    </location>
</feature>
<sequence>MIFALIAFIILLLLQIPISFVLGITTFFYIFLSANFGLLDATPQRLFSGLESYGLLAIPMFMLAGELMNSGGITSRLVNFSKTMVGHFRGGLAYVNVVSNVLLASIIGSATAQIAMMSKIMVPSMEKEGYSKEFATATTASAGILGPIIPPSMMFIIYGVTSGTSIGDMFLGGVFPGILITFLFIVLIGYFGTKHQWPTLTRSTVSQMFKSFISVIPALLVPIIIIVGILTGIFTATEAASIACIIALFVGGFLYKEIKLKSIPRILINTAITTATITMLIAMANIFGWVLAFERIPQQIATWMTSLTDNALIFLIIVNIFLLIVGMFLDGIAALIILVPIFMPLIINYNIDPVHFGVIICINLTIGLLTPPVGTGLFIASSLTNIKLERLVRAIWPFLLASIVALFIISYAPQIVTWLPSIFN</sequence>
<feature type="transmembrane region" description="Helical" evidence="7">
    <location>
        <begin position="334"/>
        <end position="351"/>
    </location>
</feature>
<dbReference type="PANTHER" id="PTHR33362">
    <property type="entry name" value="SIALIC ACID TRAP TRANSPORTER PERMEASE PROTEIN SIAT-RELATED"/>
    <property type="match status" value="1"/>
</dbReference>
<organism evidence="9 10">
    <name type="scientific">Pallidibacillus thermolactis</name>
    <dbReference type="NCBI Taxonomy" id="251051"/>
    <lineage>
        <taxon>Bacteria</taxon>
        <taxon>Bacillati</taxon>
        <taxon>Bacillota</taxon>
        <taxon>Bacilli</taxon>
        <taxon>Bacillales</taxon>
        <taxon>Bacillaceae</taxon>
        <taxon>Pallidibacillus</taxon>
    </lineage>
</organism>
<evidence type="ECO:0000256" key="1">
    <source>
        <dbReference type="ARBA" id="ARBA00004429"/>
    </source>
</evidence>
<name>A0ABT2WFN3_9BACI</name>
<evidence type="ECO:0000256" key="6">
    <source>
        <dbReference type="ARBA" id="ARBA00023136"/>
    </source>
</evidence>
<feature type="domain" description="TRAP C4-dicarboxylate transport system permease DctM subunit" evidence="8">
    <location>
        <begin position="5"/>
        <end position="415"/>
    </location>
</feature>
<keyword evidence="4 7" id="KW-0812">Transmembrane</keyword>
<dbReference type="PIRSF" id="PIRSF006066">
    <property type="entry name" value="HI0050"/>
    <property type="match status" value="1"/>
</dbReference>
<gene>
    <name evidence="9" type="ORF">OEV82_08550</name>
</gene>
<dbReference type="Proteomes" id="UP001208656">
    <property type="component" value="Unassembled WGS sequence"/>
</dbReference>
<feature type="transmembrane region" description="Helical" evidence="7">
    <location>
        <begin position="267"/>
        <end position="291"/>
    </location>
</feature>
<dbReference type="PANTHER" id="PTHR33362:SF2">
    <property type="entry name" value="TRAP TRANSPORTER LARGE PERMEASE PROTEIN"/>
    <property type="match status" value="1"/>
</dbReference>
<dbReference type="NCBIfam" id="TIGR00786">
    <property type="entry name" value="dctM"/>
    <property type="match status" value="1"/>
</dbReference>
<dbReference type="EMBL" id="JAOUSE010000022">
    <property type="protein sequence ID" value="MCU9594504.1"/>
    <property type="molecule type" value="Genomic_DNA"/>
</dbReference>
<feature type="transmembrane region" description="Helical" evidence="7">
    <location>
        <begin position="6"/>
        <end position="32"/>
    </location>
</feature>
<feature type="transmembrane region" description="Helical" evidence="7">
    <location>
        <begin position="93"/>
        <end position="114"/>
    </location>
</feature>
<protein>
    <submittedName>
        <fullName evidence="9">TRAP transporter large permease</fullName>
    </submittedName>
</protein>
<feature type="transmembrane region" description="Helical" evidence="7">
    <location>
        <begin position="239"/>
        <end position="255"/>
    </location>
</feature>
<dbReference type="RefSeq" id="WP_263061603.1">
    <property type="nucleotide sequence ID" value="NZ_JAOUSE010000022.1"/>
</dbReference>
<comment type="caution">
    <text evidence="9">The sequence shown here is derived from an EMBL/GenBank/DDBJ whole genome shotgun (WGS) entry which is preliminary data.</text>
</comment>
<keyword evidence="6 7" id="KW-0472">Membrane</keyword>